<dbReference type="AlphaFoldDB" id="A0A7I8LG47"/>
<feature type="coiled-coil region" evidence="1">
    <location>
        <begin position="878"/>
        <end position="912"/>
    </location>
</feature>
<evidence type="ECO:0000256" key="2">
    <source>
        <dbReference type="SAM" id="MobiDB-lite"/>
    </source>
</evidence>
<dbReference type="EMBL" id="LR746278">
    <property type="protein sequence ID" value="CAA7408991.1"/>
    <property type="molecule type" value="Genomic_DNA"/>
</dbReference>
<feature type="coiled-coil region" evidence="1">
    <location>
        <begin position="390"/>
        <end position="515"/>
    </location>
</feature>
<dbReference type="PANTHER" id="PTHR43049">
    <property type="entry name" value="EARLY ENDOSOME ANTIGEN"/>
    <property type="match status" value="1"/>
</dbReference>
<organism evidence="4 5">
    <name type="scientific">Spirodela intermedia</name>
    <name type="common">Intermediate duckweed</name>
    <dbReference type="NCBI Taxonomy" id="51605"/>
    <lineage>
        <taxon>Eukaryota</taxon>
        <taxon>Viridiplantae</taxon>
        <taxon>Streptophyta</taxon>
        <taxon>Embryophyta</taxon>
        <taxon>Tracheophyta</taxon>
        <taxon>Spermatophyta</taxon>
        <taxon>Magnoliopsida</taxon>
        <taxon>Liliopsida</taxon>
        <taxon>Araceae</taxon>
        <taxon>Lemnoideae</taxon>
        <taxon>Spirodela</taxon>
    </lineage>
</organism>
<accession>A0A7I8LG47</accession>
<evidence type="ECO:0000313" key="4">
    <source>
        <dbReference type="EMBL" id="CAA7408991.1"/>
    </source>
</evidence>
<feature type="region of interest" description="Disordered" evidence="2">
    <location>
        <begin position="288"/>
        <end position="307"/>
    </location>
</feature>
<gene>
    <name evidence="4" type="ORF">SI8410_15019669</name>
</gene>
<evidence type="ECO:0000256" key="3">
    <source>
        <dbReference type="SAM" id="Phobius"/>
    </source>
</evidence>
<dbReference type="OrthoDB" id="770890at2759"/>
<feature type="coiled-coil region" evidence="1">
    <location>
        <begin position="96"/>
        <end position="165"/>
    </location>
</feature>
<dbReference type="PANTHER" id="PTHR43049:SF1">
    <property type="entry name" value="EARLY ENDOSOME ANTIGEN"/>
    <property type="match status" value="1"/>
</dbReference>
<evidence type="ECO:0000313" key="5">
    <source>
        <dbReference type="Proteomes" id="UP000663760"/>
    </source>
</evidence>
<name>A0A7I8LG47_SPIIN</name>
<feature type="region of interest" description="Disordered" evidence="2">
    <location>
        <begin position="915"/>
        <end position="962"/>
    </location>
</feature>
<evidence type="ECO:0000256" key="1">
    <source>
        <dbReference type="SAM" id="Coils"/>
    </source>
</evidence>
<feature type="compositionally biased region" description="Basic and acidic residues" evidence="2">
    <location>
        <begin position="916"/>
        <end position="936"/>
    </location>
</feature>
<keyword evidence="3" id="KW-0472">Membrane</keyword>
<keyword evidence="1" id="KW-0175">Coiled coil</keyword>
<dbReference type="Proteomes" id="UP000663760">
    <property type="component" value="Chromosome 15"/>
</dbReference>
<keyword evidence="3" id="KW-0812">Transmembrane</keyword>
<reference evidence="4" key="1">
    <citation type="submission" date="2020-02" db="EMBL/GenBank/DDBJ databases">
        <authorList>
            <person name="Scholz U."/>
            <person name="Mascher M."/>
            <person name="Fiebig A."/>
        </authorList>
    </citation>
    <scope>NUCLEOTIDE SEQUENCE</scope>
</reference>
<keyword evidence="3" id="KW-1133">Transmembrane helix</keyword>
<protein>
    <submittedName>
        <fullName evidence="4">Uncharacterized protein</fullName>
    </submittedName>
</protein>
<feature type="compositionally biased region" description="Basic and acidic residues" evidence="2">
    <location>
        <begin position="294"/>
        <end position="307"/>
    </location>
</feature>
<feature type="transmembrane region" description="Helical" evidence="3">
    <location>
        <begin position="969"/>
        <end position="989"/>
    </location>
</feature>
<feature type="coiled-coil region" evidence="1">
    <location>
        <begin position="786"/>
        <end position="832"/>
    </location>
</feature>
<dbReference type="SUPFAM" id="SSF57997">
    <property type="entry name" value="Tropomyosin"/>
    <property type="match status" value="1"/>
</dbReference>
<sequence length="992" mass="113419">MDSVESEKTGLQEEATRANFKLLHGDKYCGELEDDPERLREEMMESALQHQLQIMHDEEALGKIRSELSVLQEELELSKSRGAEREHEIVSKAVIIQELNQELDQHKASYAHLREDLLSLESLVSVLKEELLAKDDNLEETLLKLQQETRRRETIEESLRTHELQILGLHDELYRENEVKSALEITVGVLNNHLHQLKEFCVDLENKLNVSEQNLSRYDSLLSQALSHNSELEQKLKSLYVFHNEPATFVHTSFMKKIQLEETKDVQGEKEIKLMLLQQGNLGIEENLTQENSKLSESDREKSEDRRRAVEVTGLLKTCEEKTGMSASHFQEYENEVNKLEFSLETSLKELEEKCTELENWVSLSHEHNQELQKLVQESHSKAEDSGKKVGELQLQLEITRCQVRELEEQLSIAEGKLKNAFAEIRQYNSHVSELSSELEAFHVKSSSLEMALQAANDTERDLTEMLSRVTEEKNRIEDAFKISGRKLLEAESLIEILQLELKSSMEKLQNVDRDLENSGDREREILEKSKTAVEMLYHQGGAVDKASAQNLDLVSYDASDNNLEEKLREEMLKFTEKHIEARQSLENLKSVEEQAVVYREGGGATTENLAAPKVQLDERSCKLTSLEKTDGFRKNHEITEGIAEKSFSAYERSSEVNRLKGEVAACQYKVDQYNDIGLSVNTEKESSVKELERSTLIYSDVKESTEELNYLQNQMQSHEKNICEDPAAAEFQKAEFDGSLSRLRTLEGMLKETQSKWIQLECDNDALTGENLKLTLDVTLFETKLNDLQSALNTVLAEKNSLLNQRHEVANKRLREVMAQMDEKRNEQREREYSPNDNVETLTVKPEMEARTAELEWQLLSSETPLKKEVESMRALLGEKEAAIAHILEEKKRLAEEMVQLRSEINLQHKKFAEKRKGEVAESQSKDEVEPKSRDLSPAAGTASEIYEDKRSKGALQPSEAEEPPAAMAFKFLLGVALASIILGIILGKRF</sequence>
<keyword evidence="5" id="KW-1185">Reference proteome</keyword>
<proteinExistence type="predicted"/>